<dbReference type="SUPFAM" id="SSF74650">
    <property type="entry name" value="Galactose mutarotase-like"/>
    <property type="match status" value="1"/>
</dbReference>
<evidence type="ECO:0000256" key="3">
    <source>
        <dbReference type="ARBA" id="ARBA00023235"/>
    </source>
</evidence>
<dbReference type="OrthoDB" id="9779408at2"/>
<feature type="region of interest" description="Disordered" evidence="9">
    <location>
        <begin position="350"/>
        <end position="384"/>
    </location>
</feature>
<dbReference type="Gene3D" id="2.70.98.10">
    <property type="match status" value="1"/>
</dbReference>
<gene>
    <name evidence="11" type="ORF">CP975_30040</name>
</gene>
<dbReference type="Proteomes" id="UP000326553">
    <property type="component" value="Chromosome"/>
</dbReference>
<feature type="active site" description="Proton donor" evidence="6">
    <location>
        <position position="211"/>
    </location>
</feature>
<evidence type="ECO:0000256" key="2">
    <source>
        <dbReference type="ARBA" id="ARBA00006206"/>
    </source>
</evidence>
<feature type="compositionally biased region" description="Polar residues" evidence="9">
    <location>
        <begin position="373"/>
        <end position="384"/>
    </location>
</feature>
<feature type="binding site" evidence="7">
    <location>
        <position position="283"/>
    </location>
    <ligand>
        <name>beta-D-galactose</name>
        <dbReference type="ChEBI" id="CHEBI:27667"/>
    </ligand>
</feature>
<keyword evidence="4 5" id="KW-0119">Carbohydrate metabolism</keyword>
<dbReference type="KEGG" id="salw:CP975_30040"/>
<dbReference type="GO" id="GO:0030246">
    <property type="term" value="F:carbohydrate binding"/>
    <property type="evidence" value="ECO:0007669"/>
    <property type="project" value="InterPro"/>
</dbReference>
<evidence type="ECO:0000256" key="9">
    <source>
        <dbReference type="SAM" id="MobiDB-lite"/>
    </source>
</evidence>
<dbReference type="PROSITE" id="PS51318">
    <property type="entry name" value="TAT"/>
    <property type="match status" value="1"/>
</dbReference>
<dbReference type="GO" id="GO:0006006">
    <property type="term" value="P:glucose metabolic process"/>
    <property type="evidence" value="ECO:0007669"/>
    <property type="project" value="TreeGrafter"/>
</dbReference>
<dbReference type="UniPathway" id="UPA00242"/>
<dbReference type="EMBL" id="CP023695">
    <property type="protein sequence ID" value="QEV21220.1"/>
    <property type="molecule type" value="Genomic_DNA"/>
</dbReference>
<dbReference type="NCBIfam" id="NF008277">
    <property type="entry name" value="PRK11055.1"/>
    <property type="match status" value="1"/>
</dbReference>
<dbReference type="FunFam" id="2.70.98.10:FF:000029">
    <property type="entry name" value="Aldose 1-epimerase"/>
    <property type="match status" value="1"/>
</dbReference>
<name>A0A5J6HSF3_STRAD</name>
<dbReference type="InterPro" id="IPR047215">
    <property type="entry name" value="Galactose_mutarotase-like"/>
</dbReference>
<dbReference type="GO" id="GO:0005737">
    <property type="term" value="C:cytoplasm"/>
    <property type="evidence" value="ECO:0007669"/>
    <property type="project" value="TreeGrafter"/>
</dbReference>
<evidence type="ECO:0000256" key="4">
    <source>
        <dbReference type="ARBA" id="ARBA00023277"/>
    </source>
</evidence>
<sequence>METSRRTVLTAAAAGITAAAAATAGPAHAAAGRRPTKELFGKLADGTKVHRWTLANGGTRIKVLSYGGIVQSLELPDRHGRFTNVSLGYDKLEKYVAGTTFFGALIGRYGNRIARGRFTLDGRTHQLSVNDGENSLHGGAKGFDTRVWDVEPFTGPAGVGLVLRRVSADGEMGYPGTLRVKVTYTLTARGDWRLDYVATTDRATVVNLTNHTYYNLAGEGSGGVYGHELTLAASRFTPTDAGLIPTGALAKVAGTAFDFRRAKTVGEDIRVAHPQLVTAKGYDHNWVLDKGLTDRPEHFATLRDPESGRTMRIATTEPGVQFYSGNFLDGTLTGPSGRTYRQGDGLCLETQHFPDSPNQPSFPSTVLRPGGTYRSSTVHSFSAR</sequence>
<keyword evidence="3 5" id="KW-0413">Isomerase</keyword>
<dbReference type="PIRSF" id="PIRSF005096">
    <property type="entry name" value="GALM"/>
    <property type="match status" value="1"/>
</dbReference>
<accession>A0A5J6HSF3</accession>
<feature type="active site" description="Proton acceptor" evidence="6">
    <location>
        <position position="349"/>
    </location>
</feature>
<evidence type="ECO:0000256" key="10">
    <source>
        <dbReference type="SAM" id="SignalP"/>
    </source>
</evidence>
<keyword evidence="10" id="KW-0732">Signal</keyword>
<evidence type="ECO:0000313" key="12">
    <source>
        <dbReference type="Proteomes" id="UP000326553"/>
    </source>
</evidence>
<dbReference type="EC" id="5.1.3.3" evidence="5"/>
<proteinExistence type="inferred from homology"/>
<evidence type="ECO:0000313" key="11">
    <source>
        <dbReference type="EMBL" id="QEV21220.1"/>
    </source>
</evidence>
<evidence type="ECO:0000256" key="1">
    <source>
        <dbReference type="ARBA" id="ARBA00005028"/>
    </source>
</evidence>
<dbReference type="InterPro" id="IPR015443">
    <property type="entry name" value="Aldose_1-epimerase"/>
</dbReference>
<organism evidence="11 12">
    <name type="scientific">Streptomyces alboniger</name>
    <dbReference type="NCBI Taxonomy" id="132473"/>
    <lineage>
        <taxon>Bacteria</taxon>
        <taxon>Bacillati</taxon>
        <taxon>Actinomycetota</taxon>
        <taxon>Actinomycetes</taxon>
        <taxon>Kitasatosporales</taxon>
        <taxon>Streptomycetaceae</taxon>
        <taxon>Streptomyces</taxon>
        <taxon>Streptomyces aurantiacus group</taxon>
    </lineage>
</organism>
<dbReference type="Pfam" id="PF01263">
    <property type="entry name" value="Aldose_epim"/>
    <property type="match status" value="1"/>
</dbReference>
<dbReference type="InterPro" id="IPR008183">
    <property type="entry name" value="Aldose_1/G6P_1-epimerase"/>
</dbReference>
<dbReference type="InterPro" id="IPR014718">
    <property type="entry name" value="GH-type_carb-bd"/>
</dbReference>
<feature type="binding site" evidence="8">
    <location>
        <begin position="111"/>
        <end position="112"/>
    </location>
    <ligand>
        <name>beta-D-galactose</name>
        <dbReference type="ChEBI" id="CHEBI:27667"/>
    </ligand>
</feature>
<feature type="binding site" evidence="8">
    <location>
        <begin position="211"/>
        <end position="213"/>
    </location>
    <ligand>
        <name>beta-D-galactose</name>
        <dbReference type="ChEBI" id="CHEBI:27667"/>
    </ligand>
</feature>
<feature type="chain" id="PRO_5023844430" description="Aldose 1-epimerase" evidence="10">
    <location>
        <begin position="30"/>
        <end position="384"/>
    </location>
</feature>
<comment type="pathway">
    <text evidence="1 5">Carbohydrate metabolism; hexose metabolism.</text>
</comment>
<dbReference type="PANTHER" id="PTHR10091:SF0">
    <property type="entry name" value="GALACTOSE MUTAROTASE"/>
    <property type="match status" value="1"/>
</dbReference>
<keyword evidence="12" id="KW-1185">Reference proteome</keyword>
<evidence type="ECO:0000256" key="5">
    <source>
        <dbReference type="PIRNR" id="PIRNR005096"/>
    </source>
</evidence>
<comment type="similarity">
    <text evidence="2 5">Belongs to the aldose epimerase family.</text>
</comment>
<dbReference type="AlphaFoldDB" id="A0A5J6HSF3"/>
<dbReference type="RefSeq" id="WP_055530631.1">
    <property type="nucleotide sequence ID" value="NZ_CP023695.1"/>
</dbReference>
<protein>
    <recommendedName>
        <fullName evidence="5">Aldose 1-epimerase</fullName>
        <ecNumber evidence="5">5.1.3.3</ecNumber>
    </recommendedName>
</protein>
<dbReference type="InterPro" id="IPR011013">
    <property type="entry name" value="Gal_mutarotase_sf_dom"/>
</dbReference>
<evidence type="ECO:0000256" key="6">
    <source>
        <dbReference type="PIRSR" id="PIRSR005096-1"/>
    </source>
</evidence>
<evidence type="ECO:0000256" key="7">
    <source>
        <dbReference type="PIRSR" id="PIRSR005096-2"/>
    </source>
</evidence>
<evidence type="ECO:0000256" key="8">
    <source>
        <dbReference type="PIRSR" id="PIRSR005096-3"/>
    </source>
</evidence>
<dbReference type="InterPro" id="IPR006311">
    <property type="entry name" value="TAT_signal"/>
</dbReference>
<reference evidence="11 12" key="1">
    <citation type="submission" date="2017-09" db="EMBL/GenBank/DDBJ databases">
        <authorList>
            <person name="Lee N."/>
            <person name="Cho B.-K."/>
        </authorList>
    </citation>
    <scope>NUCLEOTIDE SEQUENCE [LARGE SCALE GENOMIC DNA]</scope>
    <source>
        <strain evidence="11 12">ATCC 12461</strain>
    </source>
</reference>
<dbReference type="PANTHER" id="PTHR10091">
    <property type="entry name" value="ALDOSE-1-EPIMERASE"/>
    <property type="match status" value="1"/>
</dbReference>
<dbReference type="CDD" id="cd09019">
    <property type="entry name" value="galactose_mutarotase_like"/>
    <property type="match status" value="1"/>
</dbReference>
<dbReference type="GO" id="GO:0004034">
    <property type="term" value="F:aldose 1-epimerase activity"/>
    <property type="evidence" value="ECO:0007669"/>
    <property type="project" value="UniProtKB-EC"/>
</dbReference>
<feature type="signal peptide" evidence="10">
    <location>
        <begin position="1"/>
        <end position="29"/>
    </location>
</feature>
<comment type="catalytic activity">
    <reaction evidence="5">
        <text>alpha-D-glucose = beta-D-glucose</text>
        <dbReference type="Rhea" id="RHEA:10264"/>
        <dbReference type="ChEBI" id="CHEBI:15903"/>
        <dbReference type="ChEBI" id="CHEBI:17925"/>
        <dbReference type="EC" id="5.1.3.3"/>
    </reaction>
</comment>
<dbReference type="GO" id="GO:0033499">
    <property type="term" value="P:galactose catabolic process via UDP-galactose, Leloir pathway"/>
    <property type="evidence" value="ECO:0007669"/>
    <property type="project" value="TreeGrafter"/>
</dbReference>